<dbReference type="SUPFAM" id="SSF53254">
    <property type="entry name" value="Phosphoglycerate mutase-like"/>
    <property type="match status" value="1"/>
</dbReference>
<dbReference type="InterPro" id="IPR050275">
    <property type="entry name" value="PGM_Phosphatase"/>
</dbReference>
<evidence type="ECO:0000256" key="2">
    <source>
        <dbReference type="ARBA" id="ARBA00023235"/>
    </source>
</evidence>
<evidence type="ECO:0008006" key="4">
    <source>
        <dbReference type="Google" id="ProtNLM"/>
    </source>
</evidence>
<reference evidence="3" key="1">
    <citation type="submission" date="2021-01" db="EMBL/GenBank/DDBJ databases">
        <authorList>
            <person name="Corre E."/>
            <person name="Pelletier E."/>
            <person name="Niang G."/>
            <person name="Scheremetjew M."/>
            <person name="Finn R."/>
            <person name="Kale V."/>
            <person name="Holt S."/>
            <person name="Cochrane G."/>
            <person name="Meng A."/>
            <person name="Brown T."/>
            <person name="Cohen L."/>
        </authorList>
    </citation>
    <scope>NUCLEOTIDE SEQUENCE</scope>
    <source>
        <strain evidence="3">CCMP3328</strain>
    </source>
</reference>
<sequence length="298" mass="33392">MQGIICDRSHSKQFSRSASASARKSIIRILLIMAATLSSLQRTTAASKSLYIVRHGQAQHNPRAEAAKAAGCSMQRFFELMRDDDALDADLTQIGREQGRSSRLSSHVAKSLDLVVSSPLSRALETANLVVDGASPQCSFQKVCCEDFREINGSLLNAQRRSTQELREKFPDWDFSGIPTTDTTWSTELETYEACADRGYLGLCWLMGRSEQNILLVAHGGLLRFMMTMQPNVQMRDMRKTTKTNPLCDDRFDNCEVRRYLLDWEDSCDVKSVDDEETGSQDLSKSSARTLVLTQVDL</sequence>
<dbReference type="SMART" id="SM00855">
    <property type="entry name" value="PGAM"/>
    <property type="match status" value="1"/>
</dbReference>
<evidence type="ECO:0000313" key="3">
    <source>
        <dbReference type="EMBL" id="CAD8334635.1"/>
    </source>
</evidence>
<dbReference type="GO" id="GO:0016791">
    <property type="term" value="F:phosphatase activity"/>
    <property type="evidence" value="ECO:0007669"/>
    <property type="project" value="TreeGrafter"/>
</dbReference>
<dbReference type="PANTHER" id="PTHR48100:SF1">
    <property type="entry name" value="HISTIDINE PHOSPHATASE FAMILY PROTEIN-RELATED"/>
    <property type="match status" value="1"/>
</dbReference>
<gene>
    <name evidence="3" type="ORF">CAUS1442_LOCUS6740</name>
</gene>
<proteinExistence type="predicted"/>
<dbReference type="AlphaFoldDB" id="A0A7R9WU34"/>
<dbReference type="CDD" id="cd07067">
    <property type="entry name" value="HP_PGM_like"/>
    <property type="match status" value="1"/>
</dbReference>
<dbReference type="Gene3D" id="3.40.50.1240">
    <property type="entry name" value="Phosphoglycerate mutase-like"/>
    <property type="match status" value="1"/>
</dbReference>
<keyword evidence="1" id="KW-0324">Glycolysis</keyword>
<dbReference type="PANTHER" id="PTHR48100">
    <property type="entry name" value="BROAD-SPECIFICITY PHOSPHATASE YOR283W-RELATED"/>
    <property type="match status" value="1"/>
</dbReference>
<dbReference type="InterPro" id="IPR013078">
    <property type="entry name" value="His_Pase_superF_clade-1"/>
</dbReference>
<evidence type="ECO:0000256" key="1">
    <source>
        <dbReference type="ARBA" id="ARBA00023152"/>
    </source>
</evidence>
<dbReference type="EMBL" id="HBEF01010691">
    <property type="protein sequence ID" value="CAD8334635.1"/>
    <property type="molecule type" value="Transcribed_RNA"/>
</dbReference>
<keyword evidence="2" id="KW-0413">Isomerase</keyword>
<organism evidence="3">
    <name type="scientific">Craspedostauros australis</name>
    <dbReference type="NCBI Taxonomy" id="1486917"/>
    <lineage>
        <taxon>Eukaryota</taxon>
        <taxon>Sar</taxon>
        <taxon>Stramenopiles</taxon>
        <taxon>Ochrophyta</taxon>
        <taxon>Bacillariophyta</taxon>
        <taxon>Bacillariophyceae</taxon>
        <taxon>Bacillariophycidae</taxon>
        <taxon>Naviculales</taxon>
        <taxon>Naviculaceae</taxon>
        <taxon>Craspedostauros</taxon>
    </lineage>
</organism>
<name>A0A7R9WU34_9STRA</name>
<accession>A0A7R9WU34</accession>
<dbReference type="PROSITE" id="PS00175">
    <property type="entry name" value="PG_MUTASE"/>
    <property type="match status" value="1"/>
</dbReference>
<dbReference type="InterPro" id="IPR029033">
    <property type="entry name" value="His_PPase_superfam"/>
</dbReference>
<dbReference type="InterPro" id="IPR001345">
    <property type="entry name" value="PG/BPGM_mutase_AS"/>
</dbReference>
<protein>
    <recommendedName>
        <fullName evidence="4">Phosphoglycerate mutase-like protein</fullName>
    </recommendedName>
</protein>
<dbReference type="Pfam" id="PF00300">
    <property type="entry name" value="His_Phos_1"/>
    <property type="match status" value="1"/>
</dbReference>
<dbReference type="GO" id="GO:0005737">
    <property type="term" value="C:cytoplasm"/>
    <property type="evidence" value="ECO:0007669"/>
    <property type="project" value="TreeGrafter"/>
</dbReference>